<protein>
    <recommendedName>
        <fullName evidence="5 6">Large ribosomal subunit protein uL24c</fullName>
    </recommendedName>
</protein>
<dbReference type="RefSeq" id="YP_009511100.1">
    <property type="nucleotide sequence ID" value="NC_039142.1"/>
</dbReference>
<dbReference type="SUPFAM" id="SSF50104">
    <property type="entry name" value="Translation proteins SH3-like domain"/>
    <property type="match status" value="1"/>
</dbReference>
<dbReference type="InterPro" id="IPR003256">
    <property type="entry name" value="Ribosomal_uL24"/>
</dbReference>
<evidence type="ECO:0000256" key="1">
    <source>
        <dbReference type="ARBA" id="ARBA00004072"/>
    </source>
</evidence>
<evidence type="ECO:0000313" key="8">
    <source>
        <dbReference type="EMBL" id="AXI96773.1"/>
    </source>
</evidence>
<dbReference type="Pfam" id="PF00467">
    <property type="entry name" value="KOW"/>
    <property type="match status" value="1"/>
</dbReference>
<keyword evidence="8" id="KW-0934">Plastid</keyword>
<keyword evidence="6" id="KW-0694">RNA-binding</keyword>
<dbReference type="InterPro" id="IPR041988">
    <property type="entry name" value="Ribosomal_uL24_KOW"/>
</dbReference>
<feature type="domain" description="KOW" evidence="7">
    <location>
        <begin position="11"/>
        <end position="38"/>
    </location>
</feature>
<evidence type="ECO:0000256" key="2">
    <source>
        <dbReference type="ARBA" id="ARBA00010618"/>
    </source>
</evidence>
<comment type="subunit">
    <text evidence="6">Part of the 50S ribosomal subunit.</text>
</comment>
<dbReference type="PANTHER" id="PTHR12903">
    <property type="entry name" value="MITOCHONDRIAL RIBOSOMAL PROTEIN L24"/>
    <property type="match status" value="1"/>
</dbReference>
<keyword evidence="6" id="KW-0699">rRNA-binding</keyword>
<comment type="function">
    <text evidence="1 6">One of two assembly initiator proteins, it binds directly to the 5'-end of the 23S rRNA, where it nucleates assembly of the 50S subunit.</text>
</comment>
<gene>
    <name evidence="6 8" type="primary">rpl24</name>
</gene>
<dbReference type="InterPro" id="IPR014722">
    <property type="entry name" value="Rib_uL2_dom2"/>
</dbReference>
<dbReference type="HAMAP" id="MF_01326_B">
    <property type="entry name" value="Ribosomal_uL24_B"/>
    <property type="match status" value="1"/>
</dbReference>
<dbReference type="GO" id="GO:0006412">
    <property type="term" value="P:translation"/>
    <property type="evidence" value="ECO:0007669"/>
    <property type="project" value="UniProtKB-UniRule"/>
</dbReference>
<dbReference type="CDD" id="cd06089">
    <property type="entry name" value="KOW_RPL26"/>
    <property type="match status" value="1"/>
</dbReference>
<dbReference type="AlphaFoldDB" id="A0A345U8I7"/>
<accession>A0A345U8I7</accession>
<comment type="subcellular location">
    <subcellularLocation>
        <location evidence="6">Plastid</location>
        <location evidence="6">Chloroplast</location>
    </subcellularLocation>
</comment>
<dbReference type="Gene3D" id="2.30.30.30">
    <property type="match status" value="1"/>
</dbReference>
<evidence type="ECO:0000256" key="6">
    <source>
        <dbReference type="HAMAP-Rule" id="MF_01326"/>
    </source>
</evidence>
<dbReference type="GO" id="GO:0019843">
    <property type="term" value="F:rRNA binding"/>
    <property type="evidence" value="ECO:0007669"/>
    <property type="project" value="UniProtKB-UniRule"/>
</dbReference>
<organism evidence="8">
    <name type="scientific">Hydropuntia rangiferina</name>
    <dbReference type="NCBI Taxonomy" id="338881"/>
    <lineage>
        <taxon>Eukaryota</taxon>
        <taxon>Rhodophyta</taxon>
        <taxon>Florideophyceae</taxon>
        <taxon>Rhodymeniophycidae</taxon>
        <taxon>Gracilariales</taxon>
        <taxon>Gracilariaceae</taxon>
        <taxon>Hydropuntia</taxon>
    </lineage>
</organism>
<proteinExistence type="inferred from homology"/>
<dbReference type="InterPro" id="IPR008991">
    <property type="entry name" value="Translation_prot_SH3-like_sf"/>
</dbReference>
<keyword evidence="4 6" id="KW-0687">Ribonucleoprotein</keyword>
<sequence>MKIKKNRKKVHVKSGEIVKIISGNSKGKIGKIIKVLPKKNKIIIENLNIATKHSKAKNNNSSGQLIKIERAIDSSNVKLHSNKDDN</sequence>
<dbReference type="GO" id="GO:0009507">
    <property type="term" value="C:chloroplast"/>
    <property type="evidence" value="ECO:0007669"/>
    <property type="project" value="UniProtKB-SubCell"/>
</dbReference>
<keyword evidence="3 6" id="KW-0689">Ribosomal protein</keyword>
<evidence type="ECO:0000256" key="3">
    <source>
        <dbReference type="ARBA" id="ARBA00022980"/>
    </source>
</evidence>
<dbReference type="SMART" id="SM00739">
    <property type="entry name" value="KOW"/>
    <property type="match status" value="1"/>
</dbReference>
<evidence type="ECO:0000256" key="4">
    <source>
        <dbReference type="ARBA" id="ARBA00023274"/>
    </source>
</evidence>
<dbReference type="GO" id="GO:0005840">
    <property type="term" value="C:ribosome"/>
    <property type="evidence" value="ECO:0007669"/>
    <property type="project" value="UniProtKB-KW"/>
</dbReference>
<dbReference type="EMBL" id="MH396012">
    <property type="protein sequence ID" value="AXI96773.1"/>
    <property type="molecule type" value="Genomic_DNA"/>
</dbReference>
<dbReference type="InterPro" id="IPR005824">
    <property type="entry name" value="KOW"/>
</dbReference>
<dbReference type="GO" id="GO:0003735">
    <property type="term" value="F:structural constituent of ribosome"/>
    <property type="evidence" value="ECO:0007669"/>
    <property type="project" value="InterPro"/>
</dbReference>
<dbReference type="GeneID" id="37623552"/>
<comment type="similarity">
    <text evidence="2 6">Belongs to the universal ribosomal protein uL24 family.</text>
</comment>
<dbReference type="NCBIfam" id="TIGR01079">
    <property type="entry name" value="rplX_bact"/>
    <property type="match status" value="1"/>
</dbReference>
<evidence type="ECO:0000259" key="7">
    <source>
        <dbReference type="SMART" id="SM00739"/>
    </source>
</evidence>
<dbReference type="GO" id="GO:1990904">
    <property type="term" value="C:ribonucleoprotein complex"/>
    <property type="evidence" value="ECO:0007669"/>
    <property type="project" value="UniProtKB-KW"/>
</dbReference>
<keyword evidence="8" id="KW-0150">Chloroplast</keyword>
<geneLocation type="chloroplast" evidence="8"/>
<name>A0A345U8I7_9FLOR</name>
<dbReference type="InterPro" id="IPR057264">
    <property type="entry name" value="Ribosomal_uL24_C"/>
</dbReference>
<reference evidence="8" key="1">
    <citation type="submission" date="2018-05" db="EMBL/GenBank/DDBJ databases">
        <title>Organellar genomes of Gracilariaceae.</title>
        <authorList>
            <person name="Iha C."/>
            <person name="Oliveira M.C."/>
        </authorList>
    </citation>
    <scope>NUCLEOTIDE SEQUENCE</scope>
</reference>
<evidence type="ECO:0000256" key="5">
    <source>
        <dbReference type="ARBA" id="ARBA00035282"/>
    </source>
</evidence>
<dbReference type="Pfam" id="PF17136">
    <property type="entry name" value="ribosomal_L24"/>
    <property type="match status" value="1"/>
</dbReference>